<gene>
    <name evidence="2" type="ORF">Tci_025892</name>
</gene>
<dbReference type="InterPro" id="IPR027728">
    <property type="entry name" value="Topless_fam"/>
</dbReference>
<evidence type="ECO:0000313" key="2">
    <source>
        <dbReference type="EMBL" id="GEU53914.1"/>
    </source>
</evidence>
<dbReference type="InterPro" id="IPR015943">
    <property type="entry name" value="WD40/YVTN_repeat-like_dom_sf"/>
</dbReference>
<dbReference type="EMBL" id="BKCJ010003248">
    <property type="protein sequence ID" value="GEU53914.1"/>
    <property type="molecule type" value="Genomic_DNA"/>
</dbReference>
<proteinExistence type="predicted"/>
<evidence type="ECO:0000256" key="1">
    <source>
        <dbReference type="PROSITE-ProRule" id="PRU00221"/>
    </source>
</evidence>
<dbReference type="AlphaFoldDB" id="A0A6L2L171"/>
<dbReference type="PANTHER" id="PTHR44083:SF2">
    <property type="entry name" value="TOPLESS-RELATED PROTEIN 3"/>
    <property type="match status" value="1"/>
</dbReference>
<dbReference type="Gene3D" id="2.130.10.10">
    <property type="entry name" value="YVTN repeat-like/Quinoprotein amine dehydrogenase"/>
    <property type="match status" value="1"/>
</dbReference>
<dbReference type="InterPro" id="IPR001680">
    <property type="entry name" value="WD40_rpt"/>
</dbReference>
<dbReference type="PANTHER" id="PTHR44083">
    <property type="entry name" value="TOPLESS-RELATED PROTEIN 1-RELATED"/>
    <property type="match status" value="1"/>
</dbReference>
<dbReference type="Pfam" id="PF00400">
    <property type="entry name" value="WD40"/>
    <property type="match status" value="2"/>
</dbReference>
<comment type="caution">
    <text evidence="2">The sequence shown here is derived from an EMBL/GenBank/DDBJ whole genome shotgun (WGS) entry which is preliminary data.</text>
</comment>
<organism evidence="2">
    <name type="scientific">Tanacetum cinerariifolium</name>
    <name type="common">Dalmatian daisy</name>
    <name type="synonym">Chrysanthemum cinerariifolium</name>
    <dbReference type="NCBI Taxonomy" id="118510"/>
    <lineage>
        <taxon>Eukaryota</taxon>
        <taxon>Viridiplantae</taxon>
        <taxon>Streptophyta</taxon>
        <taxon>Embryophyta</taxon>
        <taxon>Tracheophyta</taxon>
        <taxon>Spermatophyta</taxon>
        <taxon>Magnoliopsida</taxon>
        <taxon>eudicotyledons</taxon>
        <taxon>Gunneridae</taxon>
        <taxon>Pentapetalae</taxon>
        <taxon>asterids</taxon>
        <taxon>campanulids</taxon>
        <taxon>Asterales</taxon>
        <taxon>Asteraceae</taxon>
        <taxon>Asteroideae</taxon>
        <taxon>Anthemideae</taxon>
        <taxon>Anthemidinae</taxon>
        <taxon>Tanacetum</taxon>
    </lineage>
</organism>
<dbReference type="PROSITE" id="PS50082">
    <property type="entry name" value="WD_REPEATS_2"/>
    <property type="match status" value="1"/>
</dbReference>
<keyword evidence="1" id="KW-0853">WD repeat</keyword>
<dbReference type="GO" id="GO:0006355">
    <property type="term" value="P:regulation of DNA-templated transcription"/>
    <property type="evidence" value="ECO:0007669"/>
    <property type="project" value="InterPro"/>
</dbReference>
<dbReference type="SUPFAM" id="SSF50978">
    <property type="entry name" value="WD40 repeat-like"/>
    <property type="match status" value="1"/>
</dbReference>
<dbReference type="InterPro" id="IPR036322">
    <property type="entry name" value="WD40_repeat_dom_sf"/>
</dbReference>
<reference evidence="2" key="1">
    <citation type="journal article" date="2019" name="Sci. Rep.">
        <title>Draft genome of Tanacetum cinerariifolium, the natural source of mosquito coil.</title>
        <authorList>
            <person name="Yamashiro T."/>
            <person name="Shiraishi A."/>
            <person name="Satake H."/>
            <person name="Nakayama K."/>
        </authorList>
    </citation>
    <scope>NUCLEOTIDE SEQUENCE</scope>
</reference>
<feature type="repeat" description="WD" evidence="1">
    <location>
        <begin position="161"/>
        <end position="195"/>
    </location>
</feature>
<protein>
    <submittedName>
        <fullName evidence="2">Uncharacterized protein</fullName>
    </submittedName>
</protein>
<sequence>MNFPNVKGSMLSIVSKHRHLLSVEAESALLSASSWRYTFPIQGLPKETESVIRLGVALTCFEFNPKHGDILVVGTAEGDVFASTQSLVNHRCFCQQREMFLPAPSIWNWAKKFKMCHGAVNPVRCLRWTPDGLYLGVGFEKHVLQLLSFEVTVGFQIKIEIKAHTGSVNDIAYYTRNQSLYIVTCGEDGFVKIWNETNNQQPFITLKGHGTSVKSVSYSQFLFSTDISGMMKIWEVDDPGKEVDFNLQGCLIKNVLSNWRNGASCFFTSEEDKDFLPSITEWRIDDKSTSVTCKQRYKGVGKIPHRQFTFDTNGKILVVGNEQCLKFWDVDCDDCLWTTPPSDELQDARIIRLSRNGMFLAVLALDKSLKILGNLGGLNIAFANELTSGQPTMPTSSVPSFSIDRSTDVELRGHPQMVSSSIHYL</sequence>
<dbReference type="PROSITE" id="PS50294">
    <property type="entry name" value="WD_REPEATS_REGION"/>
    <property type="match status" value="1"/>
</dbReference>
<accession>A0A6L2L171</accession>
<dbReference type="SMART" id="SM00320">
    <property type="entry name" value="WD40"/>
    <property type="match status" value="4"/>
</dbReference>
<name>A0A6L2L171_TANCI</name>